<evidence type="ECO:0000256" key="1">
    <source>
        <dbReference type="SAM" id="MobiDB-lite"/>
    </source>
</evidence>
<keyword evidence="3" id="KW-1185">Reference proteome</keyword>
<gene>
    <name evidence="2" type="ORF">JY651_13850</name>
</gene>
<accession>A0ABX7P624</accession>
<feature type="region of interest" description="Disordered" evidence="1">
    <location>
        <begin position="311"/>
        <end position="332"/>
    </location>
</feature>
<proteinExistence type="predicted"/>
<dbReference type="RefSeq" id="WP_206727493.1">
    <property type="nucleotide sequence ID" value="NZ_CP071090.1"/>
</dbReference>
<sequence length="332" mass="38555">MESADEKTLAPGVLRVERLSYRGKHYDVPIFDPSEPLVLRPEPARCTVHVPAEEPVIRTLNSTWDLGQFLVPRRPVSLGVLSSEELAVFTRPGAVRILDMPIKFPDLAEYRLPRALAQFAPTIQRIIDFEHKAHSRHGEYYAYLTIDQRPVQPNTLHREAPCHVDGFQGARWQPKCLTNHTYTVSDVLPTAYYPQPFDFSGLDETKHDFFWEMNAQVADTDERFRWQPAPAELTLMDCYCVHRGVEADAPTFRTWLRLSFEERRRVFDRLGNAHNPLFDYSWEMVERDIEQLHLKAWREDSDPSLRVFPWQQVDGQPLPPGAPKTKPKLRRS</sequence>
<reference evidence="2 3" key="1">
    <citation type="submission" date="2021-02" db="EMBL/GenBank/DDBJ databases">
        <title>De Novo genome assembly of isolated myxobacteria.</title>
        <authorList>
            <person name="Stevens D.C."/>
        </authorList>
    </citation>
    <scope>NUCLEOTIDE SEQUENCE [LARGE SCALE GENOMIC DNA]</scope>
    <source>
        <strain evidence="3">SCPEA02</strain>
    </source>
</reference>
<evidence type="ECO:0000313" key="3">
    <source>
        <dbReference type="Proteomes" id="UP000662747"/>
    </source>
</evidence>
<evidence type="ECO:0000313" key="2">
    <source>
        <dbReference type="EMBL" id="QSQ25942.1"/>
    </source>
</evidence>
<protein>
    <submittedName>
        <fullName evidence="2">Uncharacterized protein</fullName>
    </submittedName>
</protein>
<name>A0ABX7P624_9BACT</name>
<organism evidence="2 3">
    <name type="scientific">Pyxidicoccus parkwayensis</name>
    <dbReference type="NCBI Taxonomy" id="2813578"/>
    <lineage>
        <taxon>Bacteria</taxon>
        <taxon>Pseudomonadati</taxon>
        <taxon>Myxococcota</taxon>
        <taxon>Myxococcia</taxon>
        <taxon>Myxococcales</taxon>
        <taxon>Cystobacterineae</taxon>
        <taxon>Myxococcaceae</taxon>
        <taxon>Pyxidicoccus</taxon>
    </lineage>
</organism>
<dbReference type="EMBL" id="CP071090">
    <property type="protein sequence ID" value="QSQ25942.1"/>
    <property type="molecule type" value="Genomic_DNA"/>
</dbReference>
<dbReference type="Proteomes" id="UP000662747">
    <property type="component" value="Chromosome"/>
</dbReference>